<dbReference type="PANTHER" id="PTHR48104:SF30">
    <property type="entry name" value="METACASPASE-1"/>
    <property type="match status" value="1"/>
</dbReference>
<dbReference type="RefSeq" id="WP_272096289.1">
    <property type="nucleotide sequence ID" value="NZ_JAQNDK010000002.1"/>
</dbReference>
<feature type="region of interest" description="Disordered" evidence="1">
    <location>
        <begin position="185"/>
        <end position="205"/>
    </location>
</feature>
<dbReference type="InterPro" id="IPR011600">
    <property type="entry name" value="Pept_C14_caspase"/>
</dbReference>
<organism evidence="3 4">
    <name type="scientific">Sorangium atrum</name>
    <dbReference type="NCBI Taxonomy" id="2995308"/>
    <lineage>
        <taxon>Bacteria</taxon>
        <taxon>Pseudomonadati</taxon>
        <taxon>Myxococcota</taxon>
        <taxon>Polyangia</taxon>
        <taxon>Polyangiales</taxon>
        <taxon>Polyangiaceae</taxon>
        <taxon>Sorangium</taxon>
    </lineage>
</organism>
<reference evidence="3 4" key="1">
    <citation type="submission" date="2023-01" db="EMBL/GenBank/DDBJ databases">
        <title>Minimal conservation of predation-associated metabolite biosynthetic gene clusters underscores biosynthetic potential of Myxococcota including descriptions for ten novel species: Archangium lansinium sp. nov., Myxococcus landrumus sp. nov., Nannocystis bai.</title>
        <authorList>
            <person name="Ahearne A."/>
            <person name="Stevens C."/>
            <person name="Dowd S."/>
        </authorList>
    </citation>
    <scope>NUCLEOTIDE SEQUENCE [LARGE SCALE GENOMIC DNA]</scope>
    <source>
        <strain evidence="3 4">WIWO2</strain>
    </source>
</reference>
<protein>
    <submittedName>
        <fullName evidence="3">Caspase family protein</fullName>
    </submittedName>
</protein>
<comment type="caution">
    <text evidence="3">The sequence shown here is derived from an EMBL/GenBank/DDBJ whole genome shotgun (WGS) entry which is preliminary data.</text>
</comment>
<feature type="region of interest" description="Disordered" evidence="1">
    <location>
        <begin position="513"/>
        <end position="543"/>
    </location>
</feature>
<evidence type="ECO:0000313" key="4">
    <source>
        <dbReference type="Proteomes" id="UP001217485"/>
    </source>
</evidence>
<sequence length="543" mass="58764">MSSARDTGPTFRALLIGIDVYLPNRLSNDATYVSLRCCVSDVERIDKILSARITMPYKSTKLLAPNIGRGAPGGDRKTWPTYSNMKAALDELLASTQPGDHVYIHYSGHGGRVPTMFTHLKPGGVDETLVPMDIGDGSTPYLRDLEIAHYLDALTTKNQATVTVVLDSCHSGDATRGNDFAPRCATGARKGADPTLDTTERPTGGVAPDDALSASWNRLEATGRALRGAAATTWLPEAKDYVLLAACRDVETAIELQRGDEAGGVLTTAFIKALTEAGDDQTWKTLYERVLAHVHSRYPSQTPQLLGQGARQILGSKLRPVVSTVTVKDVDVARRRVKLGAGRVTGTPTGAKFGIYPLGTTDFTQVDRRVGVATIEKMMAVESWASLEEGAAIEAVKLGAPAVLEDVGSIALRRAVNLFHRDDLAPGIDQDRALGAVGAEIKTRGRGFLELATGEAPYYQVALDKDRHYEIWDGSGKPPTWGRWRSTHRTAPRSWSLDLSIFSGIRPSWRLPPLSRGSRTGSASSSSPRRRRGRWASQLWAGP</sequence>
<dbReference type="Pfam" id="PF00656">
    <property type="entry name" value="Peptidase_C14"/>
    <property type="match status" value="1"/>
</dbReference>
<keyword evidence="4" id="KW-1185">Reference proteome</keyword>
<dbReference type="Gene3D" id="3.40.50.1460">
    <property type="match status" value="1"/>
</dbReference>
<feature type="domain" description="Peptidase C14 caspase" evidence="2">
    <location>
        <begin position="12"/>
        <end position="305"/>
    </location>
</feature>
<evidence type="ECO:0000259" key="2">
    <source>
        <dbReference type="Pfam" id="PF00656"/>
    </source>
</evidence>
<proteinExistence type="predicted"/>
<dbReference type="Proteomes" id="UP001217485">
    <property type="component" value="Unassembled WGS sequence"/>
</dbReference>
<feature type="compositionally biased region" description="Low complexity" evidence="1">
    <location>
        <begin position="515"/>
        <end position="527"/>
    </location>
</feature>
<dbReference type="EMBL" id="JAQNDK010000002">
    <property type="protein sequence ID" value="MDC0679323.1"/>
    <property type="molecule type" value="Genomic_DNA"/>
</dbReference>
<accession>A0ABT5C039</accession>
<gene>
    <name evidence="3" type="ORF">POL72_16385</name>
</gene>
<evidence type="ECO:0000313" key="3">
    <source>
        <dbReference type="EMBL" id="MDC0679323.1"/>
    </source>
</evidence>
<evidence type="ECO:0000256" key="1">
    <source>
        <dbReference type="SAM" id="MobiDB-lite"/>
    </source>
</evidence>
<name>A0ABT5C039_9BACT</name>
<dbReference type="InterPro" id="IPR050452">
    <property type="entry name" value="Metacaspase"/>
</dbReference>
<dbReference type="PANTHER" id="PTHR48104">
    <property type="entry name" value="METACASPASE-4"/>
    <property type="match status" value="1"/>
</dbReference>